<name>E0UU45_SULAO</name>
<reference evidence="2" key="1">
    <citation type="journal article" date="2010" name="Stand. Genomic Sci.">
        <title>Complete genome sequence of Sulfurimonas autotrophica type strain (OK10).</title>
        <authorList>
            <person name="Sikorski J."/>
            <person name="Munk C."/>
            <person name="Lapidus A."/>
            <person name="Djao O."/>
            <person name="Lucas S."/>
            <person name="Glavina Del Rio T."/>
            <person name="Nolan M."/>
            <person name="Tice H."/>
            <person name="Han C."/>
            <person name="Cheng J."/>
            <person name="Tapia R."/>
            <person name="Goodwin L."/>
            <person name="Pitluck S."/>
            <person name="Liolios K."/>
            <person name="Ivanova N."/>
            <person name="Mavromatis K."/>
            <person name="Mikhailova N."/>
            <person name="Pati A."/>
            <person name="Sims D."/>
            <person name="Meincke L."/>
            <person name="Brettin T."/>
            <person name="Detter J."/>
            <person name="Chen A."/>
            <person name="Palaniappan K."/>
            <person name="Land M."/>
            <person name="Hauser L."/>
            <person name="Chang Y."/>
            <person name="Jeffries C."/>
            <person name="Rohde M."/>
            <person name="Lang E."/>
            <person name="Spring S."/>
            <person name="Goker M."/>
            <person name="Woyke T."/>
            <person name="Bristow J."/>
            <person name="Eisen J."/>
            <person name="Markowitz V."/>
            <person name="Hugenholtz P."/>
            <person name="Kyrpides N."/>
            <person name="Klenk H."/>
        </authorList>
    </citation>
    <scope>NUCLEOTIDE SEQUENCE [LARGE SCALE GENOMIC DNA]</scope>
    <source>
        <strain evidence="2">ATCC BAA-671 / DSM 16294 / JCM 11897 / OK10</strain>
    </source>
</reference>
<keyword evidence="2" id="KW-1185">Reference proteome</keyword>
<dbReference type="RefSeq" id="WP_013326110.1">
    <property type="nucleotide sequence ID" value="NC_014506.1"/>
</dbReference>
<proteinExistence type="predicted"/>
<organism evidence="1 2">
    <name type="scientific">Sulfurimonas autotrophica (strain ATCC BAA-671 / DSM 16294 / JCM 11897 / OK10)</name>
    <dbReference type="NCBI Taxonomy" id="563040"/>
    <lineage>
        <taxon>Bacteria</taxon>
        <taxon>Pseudomonadati</taxon>
        <taxon>Campylobacterota</taxon>
        <taxon>Epsilonproteobacteria</taxon>
        <taxon>Campylobacterales</taxon>
        <taxon>Sulfurimonadaceae</taxon>
        <taxon>Sulfurimonas</taxon>
    </lineage>
</organism>
<gene>
    <name evidence="1" type="ordered locus">Saut_0305</name>
</gene>
<dbReference type="EMBL" id="CP002205">
    <property type="protein sequence ID" value="ADN08354.1"/>
    <property type="molecule type" value="Genomic_DNA"/>
</dbReference>
<evidence type="ECO:0000313" key="2">
    <source>
        <dbReference type="Proteomes" id="UP000007803"/>
    </source>
</evidence>
<evidence type="ECO:0000313" key="1">
    <source>
        <dbReference type="EMBL" id="ADN08354.1"/>
    </source>
</evidence>
<accession>E0UU45</accession>
<sequence>MDEKPDMLLIVSKAESSSNLNLAPLLEALPQTYEGIANRLSPSMHGWPIITEVEKAISLIQLPKPKTNKCKVAREPSQESKEVVLKRRSIHVMDKEKSMITKEQFHTLLKSIDCSLDGKENAIHLAIFLHREKSILRGST</sequence>
<dbReference type="AlphaFoldDB" id="E0UU45"/>
<dbReference type="HOGENOM" id="CLU_1834139_0_0_7"/>
<dbReference type="KEGG" id="sua:Saut_0305"/>
<protein>
    <submittedName>
        <fullName evidence="1">Uncharacterized protein</fullName>
    </submittedName>
</protein>
<dbReference type="STRING" id="563040.Saut_0305"/>
<dbReference type="OrthoDB" id="9801593at2"/>
<dbReference type="Proteomes" id="UP000007803">
    <property type="component" value="Chromosome"/>
</dbReference>